<dbReference type="InterPro" id="IPR023346">
    <property type="entry name" value="Lysozyme-like_dom_sf"/>
</dbReference>
<protein>
    <submittedName>
        <fullName evidence="2">Lytic murein transglycosylase</fullName>
    </submittedName>
</protein>
<dbReference type="InterPro" id="IPR043426">
    <property type="entry name" value="MltB-like"/>
</dbReference>
<dbReference type="Proteomes" id="UP000298602">
    <property type="component" value="Chromosome"/>
</dbReference>
<dbReference type="PANTHER" id="PTHR30163">
    <property type="entry name" value="MEMBRANE-BOUND LYTIC MUREIN TRANSGLYCOSYLASE B"/>
    <property type="match status" value="1"/>
</dbReference>
<dbReference type="OrthoDB" id="9772911at2"/>
<gene>
    <name evidence="2" type="ORF">FDQ92_02865</name>
</gene>
<dbReference type="SUPFAM" id="SSF53955">
    <property type="entry name" value="Lysozyme-like"/>
    <property type="match status" value="1"/>
</dbReference>
<evidence type="ECO:0000259" key="1">
    <source>
        <dbReference type="Pfam" id="PF13406"/>
    </source>
</evidence>
<sequence length="330" mass="38000">MVSQQHSKPGSRTSTPMSPARFPLAVRRRNPRFFVFFLVTPPAFLAFVFFPAPLFRPAHAADLFGNLTQRLLQDGFSRDHVSAIFSPEPEPAYERVVLSLRTRESRLNYEQFLKPDAVEQAERFLREHRHLFKEVEERYGVDPYVVAGILLVETRCGEVTGRTPVLETFVTFALMEDPVHRNHVWERLPASDRRRLGRTAFEEKLKNRSRWAYGELYALLQWTQGEPDRTRGLRGSFMGAIGWPQFLPSSILHYGVDGDGDGRINLFEPADTLHSVGNYLKSFGWNRAQTRDDRTRVLLHYNRSRPYAATILDVADLLRKRTDLASASRP</sequence>
<accession>A0A4P8L107</accession>
<dbReference type="EMBL" id="CP040098">
    <property type="protein sequence ID" value="QCQ21223.1"/>
    <property type="molecule type" value="Genomic_DNA"/>
</dbReference>
<dbReference type="PANTHER" id="PTHR30163:SF9">
    <property type="entry name" value="MEMBRANE-BOUND LYTIC MUREIN TRANSGLYCOSYLASE B"/>
    <property type="match status" value="1"/>
</dbReference>
<reference evidence="2 3" key="2">
    <citation type="submission" date="2019-05" db="EMBL/GenBank/DDBJ databases">
        <authorList>
            <person name="Suflita J.M."/>
            <person name="Marks C.R."/>
        </authorList>
    </citation>
    <scope>NUCLEOTIDE SEQUENCE [LARGE SCALE GENOMIC DNA]</scope>
    <source>
        <strain evidence="2 3">ALDC</strain>
    </source>
</reference>
<reference evidence="2 3" key="1">
    <citation type="submission" date="2019-05" db="EMBL/GenBank/DDBJ databases">
        <title>The Complete Genome Sequence of the n-alkane-degrading Desulfoglaeba alkanexedens ALDC reveals multiple alkylsuccinate synthase gene clusters.</title>
        <authorList>
            <person name="Callaghan A.V."/>
            <person name="Davidova I.A."/>
            <person name="Duncan K.E."/>
            <person name="Morris B."/>
            <person name="McInerney M.J."/>
        </authorList>
    </citation>
    <scope>NUCLEOTIDE SEQUENCE [LARGE SCALE GENOMIC DNA]</scope>
    <source>
        <strain evidence="2 3">ALDC</strain>
    </source>
</reference>
<dbReference type="InterPro" id="IPR031304">
    <property type="entry name" value="SLT_2"/>
</dbReference>
<dbReference type="AlphaFoldDB" id="A0A4P8L107"/>
<feature type="domain" description="Transglycosylase SLT" evidence="1">
    <location>
        <begin position="66"/>
        <end position="290"/>
    </location>
</feature>
<dbReference type="GO" id="GO:0008933">
    <property type="term" value="F:peptidoglycan lytic transglycosylase activity"/>
    <property type="evidence" value="ECO:0007669"/>
    <property type="project" value="TreeGrafter"/>
</dbReference>
<evidence type="ECO:0000313" key="3">
    <source>
        <dbReference type="Proteomes" id="UP000298602"/>
    </source>
</evidence>
<dbReference type="Pfam" id="PF13406">
    <property type="entry name" value="SLT_2"/>
    <property type="match status" value="1"/>
</dbReference>
<evidence type="ECO:0000313" key="2">
    <source>
        <dbReference type="EMBL" id="QCQ21223.1"/>
    </source>
</evidence>
<dbReference type="KEGG" id="dax:FDQ92_02865"/>
<dbReference type="GO" id="GO:0009253">
    <property type="term" value="P:peptidoglycan catabolic process"/>
    <property type="evidence" value="ECO:0007669"/>
    <property type="project" value="TreeGrafter"/>
</dbReference>
<keyword evidence="3" id="KW-1185">Reference proteome</keyword>
<organism evidence="2 3">
    <name type="scientific">Desulfoglaeba alkanexedens ALDC</name>
    <dbReference type="NCBI Taxonomy" id="980445"/>
    <lineage>
        <taxon>Bacteria</taxon>
        <taxon>Pseudomonadati</taxon>
        <taxon>Thermodesulfobacteriota</taxon>
        <taxon>Syntrophobacteria</taxon>
        <taxon>Syntrophobacterales</taxon>
        <taxon>Syntrophobacteraceae</taxon>
        <taxon>Desulfoglaeba</taxon>
    </lineage>
</organism>
<name>A0A4P8L107_9BACT</name>
<dbReference type="CDD" id="cd13399">
    <property type="entry name" value="Slt35-like"/>
    <property type="match status" value="1"/>
</dbReference>
<dbReference type="Gene3D" id="1.10.8.350">
    <property type="entry name" value="Bacterial muramidase"/>
    <property type="match status" value="1"/>
</dbReference>
<proteinExistence type="predicted"/>